<dbReference type="PANTHER" id="PTHR30199">
    <property type="entry name" value="MFS FAMILY TRANSPORTER, PREDICTED SUBSTRATE BENZOATE"/>
    <property type="match status" value="1"/>
</dbReference>
<dbReference type="InterPro" id="IPR004711">
    <property type="entry name" value="Benzoate_Transporter"/>
</dbReference>
<evidence type="ECO:0000256" key="2">
    <source>
        <dbReference type="SAM" id="Phobius"/>
    </source>
</evidence>
<feature type="transmembrane region" description="Helical" evidence="2">
    <location>
        <begin position="475"/>
        <end position="496"/>
    </location>
</feature>
<keyword evidence="4" id="KW-1185">Reference proteome</keyword>
<protein>
    <submittedName>
        <fullName evidence="3">Benzoate/H(+) symporter BenE family transporter</fullName>
    </submittedName>
</protein>
<dbReference type="Proteomes" id="UP001597302">
    <property type="component" value="Unassembled WGS sequence"/>
</dbReference>
<feature type="transmembrane region" description="Helical" evidence="2">
    <location>
        <begin position="156"/>
        <end position="174"/>
    </location>
</feature>
<name>A0ABW4DYG3_9RHOB</name>
<keyword evidence="2" id="KW-1133">Transmembrane helix</keyword>
<feature type="transmembrane region" description="Helical" evidence="2">
    <location>
        <begin position="403"/>
        <end position="423"/>
    </location>
</feature>
<feature type="transmembrane region" description="Helical" evidence="2">
    <location>
        <begin position="279"/>
        <end position="297"/>
    </location>
</feature>
<accession>A0ABW4DYG3</accession>
<feature type="transmembrane region" description="Helical" evidence="2">
    <location>
        <begin position="240"/>
        <end position="273"/>
    </location>
</feature>
<feature type="transmembrane region" description="Helical" evidence="2">
    <location>
        <begin position="121"/>
        <end position="144"/>
    </location>
</feature>
<evidence type="ECO:0000313" key="4">
    <source>
        <dbReference type="Proteomes" id="UP001597302"/>
    </source>
</evidence>
<organism evidence="3 4">
    <name type="scientific">Paracoccus nototheniae</name>
    <dbReference type="NCBI Taxonomy" id="2489002"/>
    <lineage>
        <taxon>Bacteria</taxon>
        <taxon>Pseudomonadati</taxon>
        <taxon>Pseudomonadota</taxon>
        <taxon>Alphaproteobacteria</taxon>
        <taxon>Rhodobacterales</taxon>
        <taxon>Paracoccaceae</taxon>
        <taxon>Paracoccus</taxon>
    </lineage>
</organism>
<comment type="caution">
    <text evidence="3">The sequence shown here is derived from an EMBL/GenBank/DDBJ whole genome shotgun (WGS) entry which is preliminary data.</text>
</comment>
<gene>
    <name evidence="3" type="ORF">ACFQ5P_08355</name>
</gene>
<dbReference type="Pfam" id="PF03594">
    <property type="entry name" value="BenE"/>
    <property type="match status" value="1"/>
</dbReference>
<dbReference type="NCBIfam" id="TIGR00843">
    <property type="entry name" value="benE"/>
    <property type="match status" value="1"/>
</dbReference>
<evidence type="ECO:0000256" key="1">
    <source>
        <dbReference type="SAM" id="MobiDB-lite"/>
    </source>
</evidence>
<feature type="transmembrane region" description="Helical" evidence="2">
    <location>
        <begin position="366"/>
        <end position="391"/>
    </location>
</feature>
<keyword evidence="2" id="KW-0472">Membrane</keyword>
<dbReference type="EMBL" id="JBHTOQ010000019">
    <property type="protein sequence ID" value="MFD1481305.1"/>
    <property type="molecule type" value="Genomic_DNA"/>
</dbReference>
<evidence type="ECO:0000313" key="3">
    <source>
        <dbReference type="EMBL" id="MFD1481305.1"/>
    </source>
</evidence>
<dbReference type="PANTHER" id="PTHR30199:SF0">
    <property type="entry name" value="INNER MEMBRANE PROTEIN YDCO"/>
    <property type="match status" value="1"/>
</dbReference>
<feature type="region of interest" description="Disordered" evidence="1">
    <location>
        <begin position="40"/>
        <end position="70"/>
    </location>
</feature>
<sequence length="506" mass="52446">MPPQSFSSDERQPTLALLQDVGLGQCRMAAAPSISGTVLAQTAQSRRSSGHRRSSGLPIPDARTCGSDDDRAMSRMRSKAAPLRLRFFNSRTGGFNRVPSRCQTTEPRCFHSMFRDLSIPAFSMGILAALVGYSASFAIVLAGLTAMGATAGQATTGLFFATIGMGICSIWLPAATRIPAAVAWSTPGAAFLAATATLPGGFAEAVGALISCAGLIVLTGLSPALGRIVSAIPKPIANGLLAGVLLKLCLAPAVALGSIPVLVLPVLVAWLAGLTWNRLAAMPFAVLAFLVVLFFAVDPADNAIQTDTGWLPVVIPVMPVFTLQSFFSIALPLYLVTMAGQNIPGFAVLELNGYRVDRQPLIRKTGIVSLAFAPFGSIPVNMSAITAGMMAGEDAGRDPATRYWAAITSGIVYVLLAFAAALVTSLASLAPLALITAVAGLALVPALIGSISAAFSERTQLEAPALTFLIAASGMTLWGISGAFWGVVVGAIIWLSKTVANRSTDR</sequence>
<feature type="transmembrane region" description="Helical" evidence="2">
    <location>
        <begin position="309"/>
        <end position="327"/>
    </location>
</feature>
<proteinExistence type="predicted"/>
<keyword evidence="2" id="KW-0812">Transmembrane</keyword>
<feature type="transmembrane region" description="Helical" evidence="2">
    <location>
        <begin position="430"/>
        <end position="455"/>
    </location>
</feature>
<feature type="transmembrane region" description="Helical" evidence="2">
    <location>
        <begin position="181"/>
        <end position="202"/>
    </location>
</feature>
<dbReference type="RefSeq" id="WP_379106665.1">
    <property type="nucleotide sequence ID" value="NZ_JBHTOQ010000019.1"/>
</dbReference>
<reference evidence="4" key="1">
    <citation type="journal article" date="2019" name="Int. J. Syst. Evol. Microbiol.">
        <title>The Global Catalogue of Microorganisms (GCM) 10K type strain sequencing project: providing services to taxonomists for standard genome sequencing and annotation.</title>
        <authorList>
            <consortium name="The Broad Institute Genomics Platform"/>
            <consortium name="The Broad Institute Genome Sequencing Center for Infectious Disease"/>
            <person name="Wu L."/>
            <person name="Ma J."/>
        </authorList>
    </citation>
    <scope>NUCLEOTIDE SEQUENCE [LARGE SCALE GENOMIC DNA]</scope>
    <source>
        <strain evidence="4">CCM 8875</strain>
    </source>
</reference>
<feature type="transmembrane region" description="Helical" evidence="2">
    <location>
        <begin position="208"/>
        <end position="228"/>
    </location>
</feature>